<keyword evidence="5 8" id="KW-1133">Transmembrane helix</keyword>
<reference evidence="10 11" key="1">
    <citation type="submission" date="2019-03" db="EMBL/GenBank/DDBJ databases">
        <title>Draft Genome Sequence of Massilia arenosa sp. nov., a Novel Massilia Species Isolated from a Sandy-loam Maize Soil.</title>
        <authorList>
            <person name="Raths R."/>
            <person name="Peta V."/>
            <person name="Bucking H."/>
        </authorList>
    </citation>
    <scope>NUCLEOTIDE SEQUENCE [LARGE SCALE GENOMIC DNA]</scope>
    <source>
        <strain evidence="10 11">MC02</strain>
    </source>
</reference>
<gene>
    <name evidence="10" type="ORF">E4L96_07935</name>
</gene>
<dbReference type="InterPro" id="IPR001054">
    <property type="entry name" value="A/G_cyclase"/>
</dbReference>
<dbReference type="Pfam" id="PF05226">
    <property type="entry name" value="CHASE2"/>
    <property type="match status" value="1"/>
</dbReference>
<feature type="transmembrane region" description="Helical" evidence="8">
    <location>
        <begin position="315"/>
        <end position="335"/>
    </location>
</feature>
<dbReference type="PANTHER" id="PTHR43081:SF1">
    <property type="entry name" value="ADENYLATE CYCLASE, TERMINAL-DIFFERENTIATION SPECIFIC"/>
    <property type="match status" value="1"/>
</dbReference>
<keyword evidence="3" id="KW-1003">Cell membrane</keyword>
<feature type="domain" description="Guanylate cyclase" evidence="9">
    <location>
        <begin position="432"/>
        <end position="563"/>
    </location>
</feature>
<dbReference type="SMART" id="SM01080">
    <property type="entry name" value="CHASE2"/>
    <property type="match status" value="1"/>
</dbReference>
<evidence type="ECO:0000256" key="3">
    <source>
        <dbReference type="ARBA" id="ARBA00022475"/>
    </source>
</evidence>
<evidence type="ECO:0000256" key="7">
    <source>
        <dbReference type="SAM" id="MobiDB-lite"/>
    </source>
</evidence>
<comment type="subcellular location">
    <subcellularLocation>
        <location evidence="1">Cell envelope</location>
    </subcellularLocation>
</comment>
<name>A0A4Y9SLC0_9BURK</name>
<accession>A0A4Y9SLC0</accession>
<keyword evidence="4 8" id="KW-0812">Transmembrane</keyword>
<evidence type="ECO:0000259" key="9">
    <source>
        <dbReference type="PROSITE" id="PS50125"/>
    </source>
</evidence>
<proteinExistence type="inferred from homology"/>
<dbReference type="GO" id="GO:0004016">
    <property type="term" value="F:adenylate cyclase activity"/>
    <property type="evidence" value="ECO:0007669"/>
    <property type="project" value="UniProtKB-ARBA"/>
</dbReference>
<dbReference type="GO" id="GO:0030313">
    <property type="term" value="C:cell envelope"/>
    <property type="evidence" value="ECO:0007669"/>
    <property type="project" value="UniProtKB-SubCell"/>
</dbReference>
<evidence type="ECO:0000313" key="11">
    <source>
        <dbReference type="Proteomes" id="UP000298438"/>
    </source>
</evidence>
<sequence>MPRFLRLLAAPKGLLCAAALAVALAELCGLHALRPLDNRLLDWMVRSHAATLQPDPDIVIVDIDDASLARMESVAGSWPWPRSVHAELLDRLRKQEPRAIVFDLTFSERDVYRPDSDRLFNEALAGNTNIYFPLARQKAANDKDGAPALQVAPLLGLRAGPHADPDARIALQPPLAVDARYWRTGTINYLEDADGIGRRYPLYIDAHGWQIPSLPARVARDLGFSVPQAPDLTLHWRGGLSAYHHIPYADLYEDFTRERPQRPADELKGKIVIIGSDATTLNDLRATPIASLYPAVQVVATAIDNLKNRRAMAPAPAWVMPTLTVAALLVVFRSFRRRSNTLSIAAMLALLSVGWLAASWVGVQRNVLLPVVAPLVLVWVYMFAGTLQEYLAERRTRQQAVTMFSRFVNPHVVRQLVEHGQVARAGEAREITVLFSDIRGFTTLSETRTPQEVVALLNRYFTLQVEVVFRHGGSLDKFIGDCIMAFWGAPLDDPRHAQNAVAAALEMAEVLQRFKRELNAEDLDFDVGIGLHSGPAVVGLIGSDQRREYTAIGDTVNLASRIEGLTKGVSRILVSDSTRRLCGDEFTFTPHGSFAVKGREQPVELYGPQGRKHENENDSQPAAGGAGERGGSGGGGAHGASDRAESQAVH</sequence>
<dbReference type="SUPFAM" id="SSF55073">
    <property type="entry name" value="Nucleotide cyclase"/>
    <property type="match status" value="1"/>
</dbReference>
<dbReference type="GO" id="GO:0035556">
    <property type="term" value="P:intracellular signal transduction"/>
    <property type="evidence" value="ECO:0007669"/>
    <property type="project" value="InterPro"/>
</dbReference>
<organism evidence="10 11">
    <name type="scientific">Zemynaea arenosa</name>
    <dbReference type="NCBI Taxonomy" id="2561931"/>
    <lineage>
        <taxon>Bacteria</taxon>
        <taxon>Pseudomonadati</taxon>
        <taxon>Pseudomonadota</taxon>
        <taxon>Betaproteobacteria</taxon>
        <taxon>Burkholderiales</taxon>
        <taxon>Oxalobacteraceae</taxon>
        <taxon>Telluria group</taxon>
        <taxon>Zemynaea</taxon>
    </lineage>
</organism>
<dbReference type="SMART" id="SM00044">
    <property type="entry name" value="CYCc"/>
    <property type="match status" value="1"/>
</dbReference>
<dbReference type="Gene3D" id="3.30.70.1230">
    <property type="entry name" value="Nucleotide cyclase"/>
    <property type="match status" value="1"/>
</dbReference>
<evidence type="ECO:0000256" key="5">
    <source>
        <dbReference type="ARBA" id="ARBA00022989"/>
    </source>
</evidence>
<evidence type="ECO:0000256" key="4">
    <source>
        <dbReference type="ARBA" id="ARBA00022692"/>
    </source>
</evidence>
<feature type="region of interest" description="Disordered" evidence="7">
    <location>
        <begin position="606"/>
        <end position="650"/>
    </location>
</feature>
<dbReference type="RefSeq" id="WP_135206674.1">
    <property type="nucleotide sequence ID" value="NZ_SPVF01000106.1"/>
</dbReference>
<dbReference type="PROSITE" id="PS50125">
    <property type="entry name" value="GUANYLATE_CYCLASE_2"/>
    <property type="match status" value="1"/>
</dbReference>
<dbReference type="FunFam" id="3.30.70.1230:FF:000016">
    <property type="entry name" value="Adenylate/guanylate cyclase domain-containing protein"/>
    <property type="match status" value="1"/>
</dbReference>
<dbReference type="GO" id="GO:0006171">
    <property type="term" value="P:cAMP biosynthetic process"/>
    <property type="evidence" value="ECO:0007669"/>
    <property type="project" value="TreeGrafter"/>
</dbReference>
<evidence type="ECO:0000256" key="6">
    <source>
        <dbReference type="ARBA" id="ARBA00023136"/>
    </source>
</evidence>
<feature type="compositionally biased region" description="Basic and acidic residues" evidence="7">
    <location>
        <begin position="640"/>
        <end position="650"/>
    </location>
</feature>
<feature type="transmembrane region" description="Helical" evidence="8">
    <location>
        <begin position="367"/>
        <end position="387"/>
    </location>
</feature>
<dbReference type="PANTHER" id="PTHR43081">
    <property type="entry name" value="ADENYLATE CYCLASE, TERMINAL-DIFFERENTIATION SPECIFIC-RELATED"/>
    <property type="match status" value="1"/>
</dbReference>
<dbReference type="Proteomes" id="UP000298438">
    <property type="component" value="Unassembled WGS sequence"/>
</dbReference>
<evidence type="ECO:0000313" key="10">
    <source>
        <dbReference type="EMBL" id="TFW22449.1"/>
    </source>
</evidence>
<feature type="transmembrane region" description="Helical" evidence="8">
    <location>
        <begin position="342"/>
        <end position="361"/>
    </location>
</feature>
<keyword evidence="6 8" id="KW-0472">Membrane</keyword>
<protein>
    <submittedName>
        <fullName evidence="10">Adenylate/guanylate cyclase domain-containing protein</fullName>
    </submittedName>
</protein>
<feature type="compositionally biased region" description="Gly residues" evidence="7">
    <location>
        <begin position="624"/>
        <end position="638"/>
    </location>
</feature>
<dbReference type="InterPro" id="IPR007890">
    <property type="entry name" value="CHASE2"/>
</dbReference>
<keyword evidence="11" id="KW-1185">Reference proteome</keyword>
<dbReference type="OrthoDB" id="9802500at2"/>
<evidence type="ECO:0000256" key="2">
    <source>
        <dbReference type="ARBA" id="ARBA00005381"/>
    </source>
</evidence>
<comment type="similarity">
    <text evidence="2">Belongs to the adenylyl cyclase class-3 family.</text>
</comment>
<comment type="caution">
    <text evidence="10">The sequence shown here is derived from an EMBL/GenBank/DDBJ whole genome shotgun (WGS) entry which is preliminary data.</text>
</comment>
<dbReference type="Pfam" id="PF00211">
    <property type="entry name" value="Guanylate_cyc"/>
    <property type="match status" value="1"/>
</dbReference>
<dbReference type="AlphaFoldDB" id="A0A4Y9SLC0"/>
<evidence type="ECO:0000256" key="1">
    <source>
        <dbReference type="ARBA" id="ARBA00004196"/>
    </source>
</evidence>
<dbReference type="InterPro" id="IPR050697">
    <property type="entry name" value="Adenylyl/Guanylyl_Cyclase_3/4"/>
</dbReference>
<dbReference type="InterPro" id="IPR029787">
    <property type="entry name" value="Nucleotide_cyclase"/>
</dbReference>
<dbReference type="CDD" id="cd07302">
    <property type="entry name" value="CHD"/>
    <property type="match status" value="1"/>
</dbReference>
<evidence type="ECO:0000256" key="8">
    <source>
        <dbReference type="SAM" id="Phobius"/>
    </source>
</evidence>
<dbReference type="EMBL" id="SPVF01000106">
    <property type="protein sequence ID" value="TFW22449.1"/>
    <property type="molecule type" value="Genomic_DNA"/>
</dbReference>